<dbReference type="EMBL" id="UHFX01000003">
    <property type="protein sequence ID" value="SUO03442.1"/>
    <property type="molecule type" value="Genomic_DNA"/>
</dbReference>
<dbReference type="Gene3D" id="3.40.50.300">
    <property type="entry name" value="P-loop containing nucleotide triphosphate hydrolases"/>
    <property type="match status" value="1"/>
</dbReference>
<dbReference type="PANTHER" id="PTHR32309:SF13">
    <property type="entry name" value="FERRIC ENTEROBACTIN TRANSPORT PROTEIN FEPE"/>
    <property type="match status" value="1"/>
</dbReference>
<feature type="transmembrane region" description="Helical" evidence="3">
    <location>
        <begin position="33"/>
        <end position="51"/>
    </location>
</feature>
<keyword evidence="2" id="KW-0067">ATP-binding</keyword>
<evidence type="ECO:0000313" key="5">
    <source>
        <dbReference type="Proteomes" id="UP000255523"/>
    </source>
</evidence>
<evidence type="ECO:0000256" key="3">
    <source>
        <dbReference type="SAM" id="Phobius"/>
    </source>
</evidence>
<dbReference type="InterPro" id="IPR027417">
    <property type="entry name" value="P-loop_NTPase"/>
</dbReference>
<dbReference type="SUPFAM" id="SSF52540">
    <property type="entry name" value="P-loop containing nucleoside triphosphate hydrolases"/>
    <property type="match status" value="1"/>
</dbReference>
<name>A0A380LKT2_9FIRM</name>
<keyword evidence="3" id="KW-1133">Transmembrane helix</keyword>
<dbReference type="InterPro" id="IPR005702">
    <property type="entry name" value="Wzc-like_C"/>
</dbReference>
<accession>A0A380LKT2</accession>
<dbReference type="AlphaFoldDB" id="A0A380LKT2"/>
<feature type="transmembrane region" description="Helical" evidence="3">
    <location>
        <begin position="186"/>
        <end position="207"/>
    </location>
</feature>
<dbReference type="GO" id="GO:0005524">
    <property type="term" value="F:ATP binding"/>
    <property type="evidence" value="ECO:0007669"/>
    <property type="project" value="UniProtKB-KW"/>
</dbReference>
<keyword evidence="1" id="KW-0547">Nucleotide-binding</keyword>
<organism evidence="4 5">
    <name type="scientific">Faecalicoccus pleomorphus</name>
    <dbReference type="NCBI Taxonomy" id="1323"/>
    <lineage>
        <taxon>Bacteria</taxon>
        <taxon>Bacillati</taxon>
        <taxon>Bacillota</taxon>
        <taxon>Erysipelotrichia</taxon>
        <taxon>Erysipelotrichales</taxon>
        <taxon>Erysipelotrichaceae</taxon>
        <taxon>Faecalicoccus</taxon>
    </lineage>
</organism>
<keyword evidence="3" id="KW-0812">Transmembrane</keyword>
<keyword evidence="3" id="KW-0472">Membrane</keyword>
<dbReference type="EC" id="2.7.10.2" evidence="4"/>
<dbReference type="InterPro" id="IPR033756">
    <property type="entry name" value="YlxH/NBP35"/>
</dbReference>
<keyword evidence="4" id="KW-0418">Kinase</keyword>
<keyword evidence="4" id="KW-0808">Transferase</keyword>
<dbReference type="CDD" id="cd05387">
    <property type="entry name" value="BY-kinase"/>
    <property type="match status" value="1"/>
</dbReference>
<dbReference type="GeneID" id="77461298"/>
<dbReference type="GO" id="GO:0005886">
    <property type="term" value="C:plasma membrane"/>
    <property type="evidence" value="ECO:0007669"/>
    <property type="project" value="TreeGrafter"/>
</dbReference>
<reference evidence="4 5" key="1">
    <citation type="submission" date="2018-06" db="EMBL/GenBank/DDBJ databases">
        <authorList>
            <consortium name="Pathogen Informatics"/>
            <person name="Doyle S."/>
        </authorList>
    </citation>
    <scope>NUCLEOTIDE SEQUENCE [LARGE SCALE GENOMIC DNA]</scope>
    <source>
        <strain evidence="4 5">NCTC11087</strain>
    </source>
</reference>
<dbReference type="GO" id="GO:0004715">
    <property type="term" value="F:non-membrane spanning protein tyrosine kinase activity"/>
    <property type="evidence" value="ECO:0007669"/>
    <property type="project" value="UniProtKB-EC"/>
</dbReference>
<evidence type="ECO:0000313" key="4">
    <source>
        <dbReference type="EMBL" id="SUO03442.1"/>
    </source>
</evidence>
<proteinExistence type="predicted"/>
<dbReference type="RefSeq" id="WP_022789709.1">
    <property type="nucleotide sequence ID" value="NZ_UHFX01000003.1"/>
</dbReference>
<dbReference type="Proteomes" id="UP000255523">
    <property type="component" value="Unassembled WGS sequence"/>
</dbReference>
<keyword evidence="5" id="KW-1185">Reference proteome</keyword>
<evidence type="ECO:0000256" key="1">
    <source>
        <dbReference type="ARBA" id="ARBA00022741"/>
    </source>
</evidence>
<protein>
    <submittedName>
        <fullName evidence="4">Putative autophosphorylating protein tyrosine kinase</fullName>
        <ecNumber evidence="4">2.7.10.2</ecNumber>
    </submittedName>
</protein>
<sequence>MNTERIQTEDNDEIDLLLLASDFLKTVRTYWKLVLFLLCIIFVGYTGYTYLTYSPLYQSEATFTVETSVSENGSYGFYYSSDTADQLSKTFPYILESNYFKSVLLQNLDTQTLNGTLSAETVSDSNMVTMRVESSNAEDAFNILNTALSIYPQTARFVLGETQFHIINEPILATSPYNQPSILKTVGMGLLIGIAVPFVVVGLIAFFKKSARTLEQMNKITNLKCIAMLPKVTFKARRKKMMTTISIMDRKVSFDYKENIRSMRIRLERLLEKENGKVVMISSTISSEGKSTISVNLAESLVSTGKKVVLIDGDVRKPSLAKMLNVSDSLGLHELVQNKENLLNKITFLSDQFAFIGNHTAIKNPIEVLTDTNLENFMEELKKYFDVIIMDTAPAGIFQDAYEFQHITDFILFVVKYDEVPLQKIQETLTGFHQDHRHMAYVFNEYTQTLNDYGYGKYRYGYYKYPKESVS</sequence>
<dbReference type="PANTHER" id="PTHR32309">
    <property type="entry name" value="TYROSINE-PROTEIN KINASE"/>
    <property type="match status" value="1"/>
</dbReference>
<evidence type="ECO:0000256" key="2">
    <source>
        <dbReference type="ARBA" id="ARBA00022840"/>
    </source>
</evidence>
<dbReference type="Pfam" id="PF10609">
    <property type="entry name" value="ParA"/>
    <property type="match status" value="1"/>
</dbReference>
<dbReference type="InterPro" id="IPR050445">
    <property type="entry name" value="Bact_polysacc_biosynth/exp"/>
</dbReference>
<gene>
    <name evidence="4" type="primary">cpsD</name>
    <name evidence="4" type="ORF">NCTC11087_00304</name>
</gene>
<dbReference type="OrthoDB" id="9794577at2"/>